<dbReference type="InterPro" id="IPR010023">
    <property type="entry name" value="KdsC_fam"/>
</dbReference>
<dbReference type="Proteomes" id="UP001162960">
    <property type="component" value="Chromosome"/>
</dbReference>
<dbReference type="GO" id="GO:0019143">
    <property type="term" value="F:3-deoxy-manno-octulosonate-8-phosphatase activity"/>
    <property type="evidence" value="ECO:0007669"/>
    <property type="project" value="UniProtKB-EC"/>
</dbReference>
<dbReference type="PATRIC" id="fig|818.23.peg.3083"/>
<dbReference type="InterPro" id="IPR050793">
    <property type="entry name" value="CMP-NeuNAc_synthase"/>
</dbReference>
<evidence type="ECO:0000256" key="4">
    <source>
        <dbReference type="ARBA" id="ARBA00022723"/>
    </source>
</evidence>
<reference evidence="9" key="2">
    <citation type="submission" date="2021-06" db="EMBL/GenBank/DDBJ databases">
        <title>Interrogation of the integrated mobile genetic elements in gut-associated Bacteroides with a consensus prediction approach.</title>
        <authorList>
            <person name="Campbell D.E."/>
            <person name="Leigh J.R."/>
            <person name="Kim T."/>
            <person name="England W."/>
            <person name="Whitaker R.J."/>
            <person name="Degnan P.H."/>
        </authorList>
    </citation>
    <scope>NUCLEOTIDE SEQUENCE</scope>
    <source>
        <strain evidence="9">VPI-3443</strain>
    </source>
</reference>
<keyword evidence="8" id="KW-0548">Nucleotidyltransferase</keyword>
<dbReference type="EMBL" id="CP083685">
    <property type="protein sequence ID" value="UYU93087.1"/>
    <property type="molecule type" value="Genomic_DNA"/>
</dbReference>
<evidence type="ECO:0000256" key="3">
    <source>
        <dbReference type="ARBA" id="ARBA00011881"/>
    </source>
</evidence>
<evidence type="ECO:0000256" key="7">
    <source>
        <dbReference type="PIRSR" id="PIRSR006118-2"/>
    </source>
</evidence>
<dbReference type="InterPro" id="IPR023214">
    <property type="entry name" value="HAD_sf"/>
</dbReference>
<accession>A0A0P0FMZ4</accession>
<keyword evidence="5 8" id="KW-0378">Hydrolase</keyword>
<protein>
    <submittedName>
        <fullName evidence="8">Acylneuraminate cytidylyltransferase</fullName>
        <ecNumber evidence="8">3.1.3.45</ecNumber>
    </submittedName>
    <submittedName>
        <fullName evidence="9">HAD-IIIA family hydrolase</fullName>
    </submittedName>
</protein>
<dbReference type="SFLD" id="SFLDG01136">
    <property type="entry name" value="C1.6:_Phosphoserine_Phosphatas"/>
    <property type="match status" value="1"/>
</dbReference>
<dbReference type="GO" id="GO:0046872">
    <property type="term" value="F:metal ion binding"/>
    <property type="evidence" value="ECO:0007669"/>
    <property type="project" value="UniProtKB-KW"/>
</dbReference>
<dbReference type="SUPFAM" id="SSF56784">
    <property type="entry name" value="HAD-like"/>
    <property type="match status" value="1"/>
</dbReference>
<dbReference type="AlphaFoldDB" id="A0A0P0FMZ4"/>
<dbReference type="KEGG" id="btho:Btheta7330_02993"/>
<evidence type="ECO:0000256" key="5">
    <source>
        <dbReference type="ARBA" id="ARBA00022801"/>
    </source>
</evidence>
<feature type="binding site" evidence="7">
    <location>
        <position position="9"/>
    </location>
    <ligand>
        <name>Mg(2+)</name>
        <dbReference type="ChEBI" id="CHEBI:18420"/>
    </ligand>
</feature>
<dbReference type="EMBL" id="CZAP01000011">
    <property type="protein sequence ID" value="CUP71748.1"/>
    <property type="molecule type" value="Genomic_DNA"/>
</dbReference>
<dbReference type="CDD" id="cd01630">
    <property type="entry name" value="HAD_KDO-like"/>
    <property type="match status" value="1"/>
</dbReference>
<comment type="subunit">
    <text evidence="3">Homotetramer.</text>
</comment>
<keyword evidence="6 7" id="KW-0460">Magnesium</keyword>
<dbReference type="GO" id="GO:0008781">
    <property type="term" value="F:N-acylneuraminate cytidylyltransferase activity"/>
    <property type="evidence" value="ECO:0007669"/>
    <property type="project" value="TreeGrafter"/>
</dbReference>
<comment type="cofactor">
    <cofactor evidence="1 7">
        <name>Mg(2+)</name>
        <dbReference type="ChEBI" id="CHEBI:18420"/>
    </cofactor>
</comment>
<keyword evidence="4 7" id="KW-0479">Metal-binding</keyword>
<comment type="similarity">
    <text evidence="2">Belongs to the KdsC family.</text>
</comment>
<evidence type="ECO:0000256" key="2">
    <source>
        <dbReference type="ARBA" id="ARBA00005893"/>
    </source>
</evidence>
<dbReference type="Pfam" id="PF08282">
    <property type="entry name" value="Hydrolase_3"/>
    <property type="match status" value="1"/>
</dbReference>
<proteinExistence type="inferred from homology"/>
<dbReference type="InterPro" id="IPR036412">
    <property type="entry name" value="HAD-like_sf"/>
</dbReference>
<dbReference type="EC" id="3.1.3.45" evidence="8"/>
<evidence type="ECO:0000313" key="9">
    <source>
        <dbReference type="EMBL" id="UYU93087.1"/>
    </source>
</evidence>
<dbReference type="FunFam" id="3.40.50.1000:FF:000029">
    <property type="entry name" value="3-deoxy-D-manno-octulosonate 8-phosphate phosphatase KdsC"/>
    <property type="match status" value="1"/>
</dbReference>
<dbReference type="PANTHER" id="PTHR21485:SF3">
    <property type="entry name" value="N-ACYLNEURAMINATE CYTIDYLYLTRANSFERASE"/>
    <property type="match status" value="1"/>
</dbReference>
<feature type="binding site" evidence="7">
    <location>
        <position position="102"/>
    </location>
    <ligand>
        <name>Mg(2+)</name>
        <dbReference type="ChEBI" id="CHEBI:18420"/>
    </ligand>
</feature>
<evidence type="ECO:0000313" key="10">
    <source>
        <dbReference type="Proteomes" id="UP000095576"/>
    </source>
</evidence>
<sequence>MLPKLVITDIDGVWTDGGMYYTAEGDVMKRFSVKDGWGIVLLRELNIPIAIMTGENSQVVRKRAEKLKIEHCYLQVQDKLAKAKEICSELGITLDDVAFIGDDLNDIHLLRAVGFSASPYNTPDYVKREVDYVTATNGGYGAFREFVEKILADNGVLQQVLLKFM</sequence>
<gene>
    <name evidence="8" type="ORF">ERS852511_02979</name>
    <name evidence="9" type="ORF">KQP74_10695</name>
</gene>
<dbReference type="PIRSF" id="PIRSF006118">
    <property type="entry name" value="KDO8-P_Ptase"/>
    <property type="match status" value="1"/>
</dbReference>
<evidence type="ECO:0000313" key="8">
    <source>
        <dbReference type="EMBL" id="CUP71748.1"/>
    </source>
</evidence>
<dbReference type="Gene3D" id="3.40.50.1000">
    <property type="entry name" value="HAD superfamily/HAD-like"/>
    <property type="match status" value="1"/>
</dbReference>
<dbReference type="Proteomes" id="UP000095576">
    <property type="component" value="Unassembled WGS sequence"/>
</dbReference>
<name>A0A0P0FMZ4_BACT4</name>
<feature type="binding site" evidence="7">
    <location>
        <position position="11"/>
    </location>
    <ligand>
        <name>substrate</name>
    </ligand>
</feature>
<dbReference type="RefSeq" id="WP_055300236.1">
    <property type="nucleotide sequence ID" value="NZ_CP012937.1"/>
</dbReference>
<dbReference type="SFLD" id="SFLDS00003">
    <property type="entry name" value="Haloacid_Dehalogenase"/>
    <property type="match status" value="1"/>
</dbReference>
<dbReference type="NCBIfam" id="TIGR01670">
    <property type="entry name" value="KdsC-phosphatas"/>
    <property type="match status" value="1"/>
</dbReference>
<evidence type="ECO:0000256" key="6">
    <source>
        <dbReference type="ARBA" id="ARBA00022842"/>
    </source>
</evidence>
<reference evidence="8 10" key="1">
    <citation type="submission" date="2015-09" db="EMBL/GenBank/DDBJ databases">
        <authorList>
            <consortium name="Pathogen Informatics"/>
        </authorList>
    </citation>
    <scope>NUCLEOTIDE SEQUENCE [LARGE SCALE GENOMIC DNA]</scope>
    <source>
        <strain evidence="8 10">2789STDY5834899</strain>
    </source>
</reference>
<dbReference type="PANTHER" id="PTHR21485">
    <property type="entry name" value="HAD SUPERFAMILY MEMBERS CMAS AND KDSC"/>
    <property type="match status" value="1"/>
</dbReference>
<evidence type="ECO:0000256" key="1">
    <source>
        <dbReference type="ARBA" id="ARBA00001946"/>
    </source>
</evidence>
<dbReference type="SFLD" id="SFLDG01138">
    <property type="entry name" value="C1.6.2:_Deoxy-d-mannose-octulo"/>
    <property type="match status" value="1"/>
</dbReference>
<organism evidence="8 10">
    <name type="scientific">Bacteroides thetaiotaomicron</name>
    <dbReference type="NCBI Taxonomy" id="818"/>
    <lineage>
        <taxon>Bacteria</taxon>
        <taxon>Pseudomonadati</taxon>
        <taxon>Bacteroidota</taxon>
        <taxon>Bacteroidia</taxon>
        <taxon>Bacteroidales</taxon>
        <taxon>Bacteroidaceae</taxon>
        <taxon>Bacteroides</taxon>
    </lineage>
</organism>
<keyword evidence="8" id="KW-0808">Transferase</keyword>